<reference evidence="2" key="2">
    <citation type="submission" date="2020-11" db="EMBL/GenBank/DDBJ databases">
        <authorList>
            <person name="McCartney M.A."/>
            <person name="Auch B."/>
            <person name="Kono T."/>
            <person name="Mallez S."/>
            <person name="Becker A."/>
            <person name="Gohl D.M."/>
            <person name="Silverstein K.A.T."/>
            <person name="Koren S."/>
            <person name="Bechman K.B."/>
            <person name="Herman A."/>
            <person name="Abrahante J.E."/>
            <person name="Garbe J."/>
        </authorList>
    </citation>
    <scope>NUCLEOTIDE SEQUENCE</scope>
    <source>
        <strain evidence="2">Duluth1</strain>
        <tissue evidence="2">Whole animal</tissue>
    </source>
</reference>
<keyword evidence="1" id="KW-0175">Coiled coil</keyword>
<name>A0A9D4S752_DREPO</name>
<evidence type="ECO:0000256" key="1">
    <source>
        <dbReference type="SAM" id="Coils"/>
    </source>
</evidence>
<evidence type="ECO:0000313" key="2">
    <source>
        <dbReference type="EMBL" id="KAH3894121.1"/>
    </source>
</evidence>
<proteinExistence type="predicted"/>
<protein>
    <recommendedName>
        <fullName evidence="4">B box-type domain-containing protein</fullName>
    </recommendedName>
</protein>
<evidence type="ECO:0000313" key="3">
    <source>
        <dbReference type="Proteomes" id="UP000828390"/>
    </source>
</evidence>
<dbReference type="EMBL" id="JAIWYP010000001">
    <property type="protein sequence ID" value="KAH3894121.1"/>
    <property type="molecule type" value="Genomic_DNA"/>
</dbReference>
<dbReference type="InterPro" id="IPR011042">
    <property type="entry name" value="6-blade_b-propeller_TolB-like"/>
</dbReference>
<dbReference type="OrthoDB" id="6162638at2759"/>
<dbReference type="Proteomes" id="UP000828390">
    <property type="component" value="Unassembled WGS sequence"/>
</dbReference>
<organism evidence="2 3">
    <name type="scientific">Dreissena polymorpha</name>
    <name type="common">Zebra mussel</name>
    <name type="synonym">Mytilus polymorpha</name>
    <dbReference type="NCBI Taxonomy" id="45954"/>
    <lineage>
        <taxon>Eukaryota</taxon>
        <taxon>Metazoa</taxon>
        <taxon>Spiralia</taxon>
        <taxon>Lophotrochozoa</taxon>
        <taxon>Mollusca</taxon>
        <taxon>Bivalvia</taxon>
        <taxon>Autobranchia</taxon>
        <taxon>Heteroconchia</taxon>
        <taxon>Euheterodonta</taxon>
        <taxon>Imparidentia</taxon>
        <taxon>Neoheterodontei</taxon>
        <taxon>Myida</taxon>
        <taxon>Dreissenoidea</taxon>
        <taxon>Dreissenidae</taxon>
        <taxon>Dreissena</taxon>
    </lineage>
</organism>
<keyword evidence="3" id="KW-1185">Reference proteome</keyword>
<accession>A0A9D4S752</accession>
<feature type="coiled-coil region" evidence="1">
    <location>
        <begin position="268"/>
        <end position="295"/>
    </location>
</feature>
<reference evidence="2" key="1">
    <citation type="journal article" date="2019" name="bioRxiv">
        <title>The Genome of the Zebra Mussel, Dreissena polymorpha: A Resource for Invasive Species Research.</title>
        <authorList>
            <person name="McCartney M.A."/>
            <person name="Auch B."/>
            <person name="Kono T."/>
            <person name="Mallez S."/>
            <person name="Zhang Y."/>
            <person name="Obille A."/>
            <person name="Becker A."/>
            <person name="Abrahante J.E."/>
            <person name="Garbe J."/>
            <person name="Badalamenti J.P."/>
            <person name="Herman A."/>
            <person name="Mangelson H."/>
            <person name="Liachko I."/>
            <person name="Sullivan S."/>
            <person name="Sone E.D."/>
            <person name="Koren S."/>
            <person name="Silverstein K.A.T."/>
            <person name="Beckman K.B."/>
            <person name="Gohl D.M."/>
        </authorList>
    </citation>
    <scope>NUCLEOTIDE SEQUENCE</scope>
    <source>
        <strain evidence="2">Duluth1</strain>
        <tissue evidence="2">Whole animal</tissue>
    </source>
</reference>
<comment type="caution">
    <text evidence="2">The sequence shown here is derived from an EMBL/GenBank/DDBJ whole genome shotgun (WGS) entry which is preliminary data.</text>
</comment>
<evidence type="ECO:0008006" key="4">
    <source>
        <dbReference type="Google" id="ProtNLM"/>
    </source>
</evidence>
<dbReference type="SUPFAM" id="SSF101898">
    <property type="entry name" value="NHL repeat"/>
    <property type="match status" value="1"/>
</dbReference>
<dbReference type="Gene3D" id="2.120.10.30">
    <property type="entry name" value="TolB, C-terminal domain"/>
    <property type="match status" value="1"/>
</dbReference>
<dbReference type="AlphaFoldDB" id="A0A9D4S752"/>
<feature type="coiled-coil region" evidence="1">
    <location>
        <begin position="206"/>
        <end position="233"/>
    </location>
</feature>
<gene>
    <name evidence="2" type="ORF">DPMN_018279</name>
</gene>
<sequence>MSLEEYRGKINHERKISTLTVASDSGISCSTPEEIIQQQEYVTMDMVIDSISDRPVRTRNRVSADVYLRRKDVDMGTLLGVKRQLSNRYSRSLPDILDIDNIDPINDPDIVGNELNKTSDSSDPNVSFEENGVKVDNAPRSLNSPVTVCGREHLEDPCYICMKDNEIYCSVCIEVHNVHCREKVKFIPDIPSEFRQKYCADATEELVIMKRRFIKIKEENEELREKLNVSKRAFIKSLMKYKNSIIAIVDRMEKEALLEMDTIFSNESAKIQTNIENLEREIRNLESHLTALKGNDFSDGSTMVFTIQEALNQLHKDEIIIRTNHKMTNHTEFIFEGPNGFIERLAGLDELWKVSKSTVERCKVPMPCNCDKPYEKKTAVKEKEVSVRLSGWSFDRERCCITACEFLNNGKLLLCDNANKKLKLFSKKFKCVSMLSLPSLPWDIAVIDDSRAAVTMPDKKQLQFIQIQDRKLSNKETITLEHNCWGVACNNDILFVTCWSREATSIIVIDAHGAPTREITTAGGVPFHTPWFIAFHNQTLYVSDWGTYTVNCLTTTGTQCEKYRHSLLVGPLGVTHDPDGNLYICSRDSNTIHQLSPTGSLIRILLTEKDGIAQPLNICHRKTDDRLVVTSWMSDKITVYKIS</sequence>